<dbReference type="OrthoDB" id="42919at2759"/>
<dbReference type="SUPFAM" id="SSF54909">
    <property type="entry name" value="Dimeric alpha+beta barrel"/>
    <property type="match status" value="1"/>
</dbReference>
<keyword evidence="3" id="KW-1185">Reference proteome</keyword>
<dbReference type="Pfam" id="PF07876">
    <property type="entry name" value="Dabb"/>
    <property type="match status" value="1"/>
</dbReference>
<dbReference type="InterPro" id="IPR011008">
    <property type="entry name" value="Dimeric_a/b-barrel"/>
</dbReference>
<dbReference type="PROSITE" id="PS51502">
    <property type="entry name" value="S_R_A_B_BARREL"/>
    <property type="match status" value="1"/>
</dbReference>
<dbReference type="PANTHER" id="PTHR37832:SF1">
    <property type="entry name" value="STRESS-RESPONSE A_B BARREL DOMAIN-CONTAINING PROTEIN"/>
    <property type="match status" value="1"/>
</dbReference>
<feature type="domain" description="Stress-response A/B barrel" evidence="1">
    <location>
        <begin position="1"/>
        <end position="75"/>
    </location>
</feature>
<gene>
    <name evidence="2" type="ORF">BSAL_82970</name>
</gene>
<dbReference type="EMBL" id="CYKH01000929">
    <property type="protein sequence ID" value="CUG67823.1"/>
    <property type="molecule type" value="Genomic_DNA"/>
</dbReference>
<reference evidence="3" key="1">
    <citation type="submission" date="2015-09" db="EMBL/GenBank/DDBJ databases">
        <authorList>
            <consortium name="Pathogen Informatics"/>
        </authorList>
    </citation>
    <scope>NUCLEOTIDE SEQUENCE [LARGE SCALE GENOMIC DNA]</scope>
    <source>
        <strain evidence="3">Lake Konstanz</strain>
    </source>
</reference>
<dbReference type="Gene3D" id="3.30.70.100">
    <property type="match status" value="1"/>
</dbReference>
<organism evidence="2 3">
    <name type="scientific">Bodo saltans</name>
    <name type="common">Flagellated protozoan</name>
    <dbReference type="NCBI Taxonomy" id="75058"/>
    <lineage>
        <taxon>Eukaryota</taxon>
        <taxon>Discoba</taxon>
        <taxon>Euglenozoa</taxon>
        <taxon>Kinetoplastea</taxon>
        <taxon>Metakinetoplastina</taxon>
        <taxon>Eubodonida</taxon>
        <taxon>Bodonidae</taxon>
        <taxon>Bodo</taxon>
    </lineage>
</organism>
<dbReference type="VEuPathDB" id="TriTrypDB:BSAL_82970"/>
<protein>
    <recommendedName>
        <fullName evidence="1">Stress-response A/B barrel domain-containing protein</fullName>
    </recommendedName>
</protein>
<dbReference type="AlphaFoldDB" id="A0A0S4IZU8"/>
<evidence type="ECO:0000313" key="3">
    <source>
        <dbReference type="Proteomes" id="UP000051952"/>
    </source>
</evidence>
<dbReference type="Proteomes" id="UP000051952">
    <property type="component" value="Unassembled WGS sequence"/>
</dbReference>
<dbReference type="PANTHER" id="PTHR37832">
    <property type="entry name" value="BLL2683 PROTEIN"/>
    <property type="match status" value="1"/>
</dbReference>
<name>A0A0S4IZU8_BODSA</name>
<sequence>MKETIPGLLSLEFGAVAKNPFEGYQDVTRDHTHTLVSTHVDGEALKVYHEHPDHLLLVQYCVPRLVEGGLTMTDFYTVV</sequence>
<proteinExistence type="predicted"/>
<accession>A0A0S4IZU8</accession>
<dbReference type="InterPro" id="IPR013097">
    <property type="entry name" value="Dabb"/>
</dbReference>
<evidence type="ECO:0000313" key="2">
    <source>
        <dbReference type="EMBL" id="CUG67823.1"/>
    </source>
</evidence>
<evidence type="ECO:0000259" key="1">
    <source>
        <dbReference type="PROSITE" id="PS51502"/>
    </source>
</evidence>